<accession>A0A9J6ACK7</accession>
<evidence type="ECO:0000313" key="1">
    <source>
        <dbReference type="EMBL" id="KAG5621906.1"/>
    </source>
</evidence>
<protein>
    <submittedName>
        <fullName evidence="1">Uncharacterized protein</fullName>
    </submittedName>
</protein>
<comment type="caution">
    <text evidence="1">The sequence shown here is derived from an EMBL/GenBank/DDBJ whole genome shotgun (WGS) entry which is preliminary data.</text>
</comment>
<reference evidence="1 2" key="1">
    <citation type="submission" date="2020-09" db="EMBL/GenBank/DDBJ databases">
        <title>De no assembly of potato wild relative species, Solanum commersonii.</title>
        <authorList>
            <person name="Cho K."/>
        </authorList>
    </citation>
    <scope>NUCLEOTIDE SEQUENCE [LARGE SCALE GENOMIC DNA]</scope>
    <source>
        <strain evidence="1">LZ3.2</strain>
        <tissue evidence="1">Leaf</tissue>
    </source>
</reference>
<evidence type="ECO:0000313" key="2">
    <source>
        <dbReference type="Proteomes" id="UP000824120"/>
    </source>
</evidence>
<name>A0A9J6ACK7_SOLCO</name>
<keyword evidence="2" id="KW-1185">Reference proteome</keyword>
<proteinExistence type="predicted"/>
<dbReference type="Proteomes" id="UP000824120">
    <property type="component" value="Chromosome 2"/>
</dbReference>
<organism evidence="1 2">
    <name type="scientific">Solanum commersonii</name>
    <name type="common">Commerson's wild potato</name>
    <name type="synonym">Commerson's nightshade</name>
    <dbReference type="NCBI Taxonomy" id="4109"/>
    <lineage>
        <taxon>Eukaryota</taxon>
        <taxon>Viridiplantae</taxon>
        <taxon>Streptophyta</taxon>
        <taxon>Embryophyta</taxon>
        <taxon>Tracheophyta</taxon>
        <taxon>Spermatophyta</taxon>
        <taxon>Magnoliopsida</taxon>
        <taxon>eudicotyledons</taxon>
        <taxon>Gunneridae</taxon>
        <taxon>Pentapetalae</taxon>
        <taxon>asterids</taxon>
        <taxon>lamiids</taxon>
        <taxon>Solanales</taxon>
        <taxon>Solanaceae</taxon>
        <taxon>Solanoideae</taxon>
        <taxon>Solaneae</taxon>
        <taxon>Solanum</taxon>
    </lineage>
</organism>
<dbReference type="AlphaFoldDB" id="A0A9J6ACK7"/>
<dbReference type="EMBL" id="JACXVP010000002">
    <property type="protein sequence ID" value="KAG5621906.1"/>
    <property type="molecule type" value="Genomic_DNA"/>
</dbReference>
<sequence>MQNLSLGFNMGTNIIKCLKSLGQEMPCVSAPVTPLPIQVVDLFVHHLNQLISHVIQPNLNHVLASRPVQSISSSIGSTRIDDQGLT</sequence>
<gene>
    <name evidence="1" type="ORF">H5410_007124</name>
</gene>